<keyword evidence="1" id="KW-0812">Transmembrane</keyword>
<dbReference type="Proteomes" id="UP000235728">
    <property type="component" value="Unassembled WGS sequence"/>
</dbReference>
<keyword evidence="1" id="KW-0472">Membrane</keyword>
<name>A0A2N6NWJ8_BEABA</name>
<proteinExistence type="predicted"/>
<evidence type="ECO:0000313" key="2">
    <source>
        <dbReference type="EMBL" id="PMB71654.1"/>
    </source>
</evidence>
<feature type="transmembrane region" description="Helical" evidence="1">
    <location>
        <begin position="6"/>
        <end position="27"/>
    </location>
</feature>
<reference evidence="2 3" key="1">
    <citation type="journal article" date="2016" name="Appl. Microbiol. Biotechnol.">
        <title>Characterization of T-DNA insertion mutants with decreased virulence in the entomopathogenic fungus Beauveria bassiana JEF-007.</title>
        <authorList>
            <person name="Kim S."/>
            <person name="Lee S.J."/>
            <person name="Nai Y.S."/>
            <person name="Yu J.S."/>
            <person name="Lee M.R."/>
            <person name="Yang Y.T."/>
            <person name="Kim J.S."/>
        </authorList>
    </citation>
    <scope>NUCLEOTIDE SEQUENCE [LARGE SCALE GENOMIC DNA]</scope>
    <source>
        <strain evidence="2 3">JEF-007</strain>
    </source>
</reference>
<sequence>MYYSLAWGSMHGSLALAFVKLFVEFFVRLRQHPLQQGPLPQAFMRYLCVKTASLLWRGCGWIRVARVTGWCVDEAHRRGALGGWARQRIAYLAGAGV</sequence>
<dbReference type="EMBL" id="MRVG01000002">
    <property type="protein sequence ID" value="PMB71654.1"/>
    <property type="molecule type" value="Genomic_DNA"/>
</dbReference>
<evidence type="ECO:0000313" key="3">
    <source>
        <dbReference type="Proteomes" id="UP000235728"/>
    </source>
</evidence>
<comment type="caution">
    <text evidence="2">The sequence shown here is derived from an EMBL/GenBank/DDBJ whole genome shotgun (WGS) entry which is preliminary data.</text>
</comment>
<accession>A0A2N6NWJ8</accession>
<evidence type="ECO:0000256" key="1">
    <source>
        <dbReference type="SAM" id="Phobius"/>
    </source>
</evidence>
<dbReference type="AlphaFoldDB" id="A0A2N6NWJ8"/>
<protein>
    <submittedName>
        <fullName evidence="2">Uncharacterized protein</fullName>
    </submittedName>
</protein>
<keyword evidence="1" id="KW-1133">Transmembrane helix</keyword>
<gene>
    <name evidence="2" type="ORF">BM221_001750</name>
</gene>
<organism evidence="2 3">
    <name type="scientific">Beauveria bassiana</name>
    <name type="common">White muscardine disease fungus</name>
    <name type="synonym">Tritirachium shiotae</name>
    <dbReference type="NCBI Taxonomy" id="176275"/>
    <lineage>
        <taxon>Eukaryota</taxon>
        <taxon>Fungi</taxon>
        <taxon>Dikarya</taxon>
        <taxon>Ascomycota</taxon>
        <taxon>Pezizomycotina</taxon>
        <taxon>Sordariomycetes</taxon>
        <taxon>Hypocreomycetidae</taxon>
        <taxon>Hypocreales</taxon>
        <taxon>Cordycipitaceae</taxon>
        <taxon>Beauveria</taxon>
    </lineage>
</organism>